<dbReference type="SUPFAM" id="SSF55874">
    <property type="entry name" value="ATPase domain of HSP90 chaperone/DNA topoisomerase II/histidine kinase"/>
    <property type="match status" value="1"/>
</dbReference>
<organism evidence="2 3">
    <name type="scientific">Candidatus Thiodiazotropha taylori</name>
    <dbReference type="NCBI Taxonomy" id="2792791"/>
    <lineage>
        <taxon>Bacteria</taxon>
        <taxon>Pseudomonadati</taxon>
        <taxon>Pseudomonadota</taxon>
        <taxon>Gammaproteobacteria</taxon>
        <taxon>Chromatiales</taxon>
        <taxon>Sedimenticolaceae</taxon>
        <taxon>Candidatus Thiodiazotropha</taxon>
    </lineage>
</organism>
<keyword evidence="2" id="KW-0547">Nucleotide-binding</keyword>
<dbReference type="EMBL" id="JAEPCM010000158">
    <property type="protein sequence ID" value="MCG7945732.1"/>
    <property type="molecule type" value="Genomic_DNA"/>
</dbReference>
<dbReference type="GO" id="GO:0016887">
    <property type="term" value="F:ATP hydrolysis activity"/>
    <property type="evidence" value="ECO:0007669"/>
    <property type="project" value="InterPro"/>
</dbReference>
<evidence type="ECO:0000313" key="3">
    <source>
        <dbReference type="Proteomes" id="UP000886667"/>
    </source>
</evidence>
<comment type="caution">
    <text evidence="2">The sequence shown here is derived from an EMBL/GenBank/DDBJ whole genome shotgun (WGS) entry which is preliminary data.</text>
</comment>
<dbReference type="Pfam" id="PF13589">
    <property type="entry name" value="HATPase_c_3"/>
    <property type="match status" value="1"/>
</dbReference>
<dbReference type="PANTHER" id="PTHR10073:SF12">
    <property type="entry name" value="DNA MISMATCH REPAIR PROTEIN MLH1"/>
    <property type="match status" value="1"/>
</dbReference>
<reference evidence="2" key="1">
    <citation type="journal article" date="2021" name="Proc. Natl. Acad. Sci. U.S.A.">
        <title>Global biogeography of chemosynthetic symbionts reveals both localized and globally distributed symbiont groups. .</title>
        <authorList>
            <person name="Osvatic J.T."/>
            <person name="Wilkins L.G.E."/>
            <person name="Leibrecht L."/>
            <person name="Leray M."/>
            <person name="Zauner S."/>
            <person name="Polzin J."/>
            <person name="Camacho Y."/>
            <person name="Gros O."/>
            <person name="van Gils J.A."/>
            <person name="Eisen J.A."/>
            <person name="Petersen J.M."/>
            <person name="Yuen B."/>
        </authorList>
    </citation>
    <scope>NUCLEOTIDE SEQUENCE</scope>
    <source>
        <strain evidence="2">MAGclacostrist064TRANS</strain>
    </source>
</reference>
<name>A0A9E4KBM6_9GAMM</name>
<dbReference type="Proteomes" id="UP000886667">
    <property type="component" value="Unassembled WGS sequence"/>
</dbReference>
<comment type="similarity">
    <text evidence="1">Belongs to the DNA mismatch repair MutL/HexB family.</text>
</comment>
<gene>
    <name evidence="2" type="ORF">JAZ07_05225</name>
</gene>
<proteinExistence type="inferred from homology"/>
<evidence type="ECO:0000256" key="1">
    <source>
        <dbReference type="ARBA" id="ARBA00006082"/>
    </source>
</evidence>
<dbReference type="AlphaFoldDB" id="A0A9E4KBM6"/>
<protein>
    <submittedName>
        <fullName evidence="2">ATP-binding protein</fullName>
    </submittedName>
</protein>
<accession>A0A9E4KBM6</accession>
<dbReference type="InterPro" id="IPR038973">
    <property type="entry name" value="MutL/Mlh/Pms-like"/>
</dbReference>
<dbReference type="InterPro" id="IPR036890">
    <property type="entry name" value="HATPase_C_sf"/>
</dbReference>
<dbReference type="GO" id="GO:0005524">
    <property type="term" value="F:ATP binding"/>
    <property type="evidence" value="ECO:0007669"/>
    <property type="project" value="UniProtKB-KW"/>
</dbReference>
<sequence length="71" mass="7776">MPIRTLPPQLINQIAAGEVVERPASVIKELVENSLDAGARHIEIEIEQGGIKRLRVRDDGVGIPQQELNLA</sequence>
<feature type="non-terminal residue" evidence="2">
    <location>
        <position position="71"/>
    </location>
</feature>
<keyword evidence="2" id="KW-0067">ATP-binding</keyword>
<dbReference type="GO" id="GO:0032300">
    <property type="term" value="C:mismatch repair complex"/>
    <property type="evidence" value="ECO:0007669"/>
    <property type="project" value="InterPro"/>
</dbReference>
<evidence type="ECO:0000313" key="2">
    <source>
        <dbReference type="EMBL" id="MCG7945732.1"/>
    </source>
</evidence>
<dbReference type="GO" id="GO:0140664">
    <property type="term" value="F:ATP-dependent DNA damage sensor activity"/>
    <property type="evidence" value="ECO:0007669"/>
    <property type="project" value="InterPro"/>
</dbReference>
<dbReference type="GO" id="GO:0006298">
    <property type="term" value="P:mismatch repair"/>
    <property type="evidence" value="ECO:0007669"/>
    <property type="project" value="InterPro"/>
</dbReference>
<dbReference type="PANTHER" id="PTHR10073">
    <property type="entry name" value="DNA MISMATCH REPAIR PROTEIN MLH, PMS, MUTL"/>
    <property type="match status" value="1"/>
</dbReference>
<dbReference type="Gene3D" id="3.30.565.10">
    <property type="entry name" value="Histidine kinase-like ATPase, C-terminal domain"/>
    <property type="match status" value="1"/>
</dbReference>